<dbReference type="Proteomes" id="UP000030746">
    <property type="component" value="Unassembled WGS sequence"/>
</dbReference>
<dbReference type="GeneID" id="20243823"/>
<gene>
    <name evidence="2" type="ORF">LOTGIDRAFT_176528</name>
</gene>
<name>V4A059_LOTGI</name>
<dbReference type="HOGENOM" id="CLU_2284461_0_0_1"/>
<sequence length="102" mass="12476">MDYIDMDKARKDRERAFREERRKEMKKEVEKALRKREEELRASEEIEVLEENVEQVRERRQRRVTFNVSEESVEVSGIVFQTEGEERVRGRRAGMETRRETE</sequence>
<evidence type="ECO:0000256" key="1">
    <source>
        <dbReference type="SAM" id="Coils"/>
    </source>
</evidence>
<proteinExistence type="predicted"/>
<accession>V4A059</accession>
<evidence type="ECO:0000313" key="2">
    <source>
        <dbReference type="EMBL" id="ESO97188.1"/>
    </source>
</evidence>
<dbReference type="AlphaFoldDB" id="V4A059"/>
<dbReference type="EMBL" id="KB201315">
    <property type="protein sequence ID" value="ESO97188.1"/>
    <property type="molecule type" value="Genomic_DNA"/>
</dbReference>
<keyword evidence="1" id="KW-0175">Coiled coil</keyword>
<dbReference type="KEGG" id="lgi:LOTGIDRAFT_176528"/>
<feature type="coiled-coil region" evidence="1">
    <location>
        <begin position="15"/>
        <end position="59"/>
    </location>
</feature>
<feature type="non-terminal residue" evidence="2">
    <location>
        <position position="102"/>
    </location>
</feature>
<dbReference type="CTD" id="20243823"/>
<protein>
    <submittedName>
        <fullName evidence="2">Uncharacterized protein</fullName>
    </submittedName>
</protein>
<keyword evidence="3" id="KW-1185">Reference proteome</keyword>
<organism evidence="2 3">
    <name type="scientific">Lottia gigantea</name>
    <name type="common">Giant owl limpet</name>
    <dbReference type="NCBI Taxonomy" id="225164"/>
    <lineage>
        <taxon>Eukaryota</taxon>
        <taxon>Metazoa</taxon>
        <taxon>Spiralia</taxon>
        <taxon>Lophotrochozoa</taxon>
        <taxon>Mollusca</taxon>
        <taxon>Gastropoda</taxon>
        <taxon>Patellogastropoda</taxon>
        <taxon>Lottioidea</taxon>
        <taxon>Lottiidae</taxon>
        <taxon>Lottia</taxon>
    </lineage>
</organism>
<reference evidence="2 3" key="1">
    <citation type="journal article" date="2013" name="Nature">
        <title>Insights into bilaterian evolution from three spiralian genomes.</title>
        <authorList>
            <person name="Simakov O."/>
            <person name="Marletaz F."/>
            <person name="Cho S.J."/>
            <person name="Edsinger-Gonzales E."/>
            <person name="Havlak P."/>
            <person name="Hellsten U."/>
            <person name="Kuo D.H."/>
            <person name="Larsson T."/>
            <person name="Lv J."/>
            <person name="Arendt D."/>
            <person name="Savage R."/>
            <person name="Osoegawa K."/>
            <person name="de Jong P."/>
            <person name="Grimwood J."/>
            <person name="Chapman J.A."/>
            <person name="Shapiro H."/>
            <person name="Aerts A."/>
            <person name="Otillar R.P."/>
            <person name="Terry A.Y."/>
            <person name="Boore J.L."/>
            <person name="Grigoriev I.V."/>
            <person name="Lindberg D.R."/>
            <person name="Seaver E.C."/>
            <person name="Weisblat D.A."/>
            <person name="Putnam N.H."/>
            <person name="Rokhsar D.S."/>
        </authorList>
    </citation>
    <scope>NUCLEOTIDE SEQUENCE [LARGE SCALE GENOMIC DNA]</scope>
</reference>
<dbReference type="RefSeq" id="XP_009052121.1">
    <property type="nucleotide sequence ID" value="XM_009053873.1"/>
</dbReference>
<evidence type="ECO:0000313" key="3">
    <source>
        <dbReference type="Proteomes" id="UP000030746"/>
    </source>
</evidence>